<feature type="region of interest" description="Disordered" evidence="6">
    <location>
        <begin position="1"/>
        <end position="134"/>
    </location>
</feature>
<feature type="compositionally biased region" description="Polar residues" evidence="6">
    <location>
        <begin position="29"/>
        <end position="44"/>
    </location>
</feature>
<feature type="compositionally biased region" description="Acidic residues" evidence="6">
    <location>
        <begin position="356"/>
        <end position="367"/>
    </location>
</feature>
<evidence type="ECO:0000313" key="9">
    <source>
        <dbReference type="Proteomes" id="UP000567179"/>
    </source>
</evidence>
<feature type="region of interest" description="Disordered" evidence="6">
    <location>
        <begin position="354"/>
        <end position="406"/>
    </location>
</feature>
<evidence type="ECO:0000256" key="5">
    <source>
        <dbReference type="SAM" id="Coils"/>
    </source>
</evidence>
<feature type="compositionally biased region" description="Polar residues" evidence="6">
    <location>
        <begin position="1"/>
        <end position="13"/>
    </location>
</feature>
<dbReference type="SMART" id="SM00184">
    <property type="entry name" value="RING"/>
    <property type="match status" value="1"/>
</dbReference>
<evidence type="ECO:0000313" key="8">
    <source>
        <dbReference type="EMBL" id="KAF5316466.1"/>
    </source>
</evidence>
<protein>
    <recommendedName>
        <fullName evidence="7">RING-type domain-containing protein</fullName>
    </recommendedName>
</protein>
<evidence type="ECO:0000259" key="7">
    <source>
        <dbReference type="PROSITE" id="PS50089"/>
    </source>
</evidence>
<feature type="coiled-coil region" evidence="5">
    <location>
        <begin position="189"/>
        <end position="251"/>
    </location>
</feature>
<evidence type="ECO:0000256" key="6">
    <source>
        <dbReference type="SAM" id="MobiDB-lite"/>
    </source>
</evidence>
<name>A0A8H5EY01_9AGAR</name>
<keyword evidence="9" id="KW-1185">Reference proteome</keyword>
<dbReference type="InterPro" id="IPR013083">
    <property type="entry name" value="Znf_RING/FYVE/PHD"/>
</dbReference>
<sequence>MADPVRQNSSKEPSSAPRRRVEIVRKRLSQPQQTTAQWDTGTSHRSQDASRPPSLVPGHLSEAPSKDPASTRPLKRKISTTTAPQVPSDRPENRNVNPTKPLLDVSSYPSHVPLPRTTAQPAYAPHPNPHPNPLNHNVVASTSVSSSQKRVKSAVVKSSSLHHTHDAHNHRNCSVPDHSFTGPLAAAEFQRMRKEIESLKEALHEVNKTAKKQIKKLDENKTEISAMQTLAQAKELELTLVKEKHKKAEEVLSTIEMSIQCQICMDLPEKPFALSPCGHVLCLLCLQEWFKKAPPSLDDMDITPEELSDPNYILMRSKSCPTCRATIKRRPAPVFMVKAVAAVLMKHNNVAPIANTEDEDADAEDPWEGIFASSDEDDFDDDDDTDYGGGFTDEEEEHSDFGEHLGWYSRRPIPTFGFRSRSDDEDEEEDTGRFVDVSDDDEDDDDDDASNRSNAGAAGDRDTDEDEPETRHYYIQEEDVEDGDGDDEEDGAVEPGYDYPHWAPPARVRVDVSRYDILTQAEYKLLQRGCTMEMVRGFDVTYEHESGIILRTQNLPHLGRGIKRMFLGWNIHIPPGDVHGVRFVMEMLADVIDHRERWAEHPSEEAGCVADVHLLVPPDVGDYDTTDSEAWMDDED</sequence>
<dbReference type="GO" id="GO:0008270">
    <property type="term" value="F:zinc ion binding"/>
    <property type="evidence" value="ECO:0007669"/>
    <property type="project" value="UniProtKB-KW"/>
</dbReference>
<organism evidence="8 9">
    <name type="scientific">Psilocybe cf. subviscida</name>
    <dbReference type="NCBI Taxonomy" id="2480587"/>
    <lineage>
        <taxon>Eukaryota</taxon>
        <taxon>Fungi</taxon>
        <taxon>Dikarya</taxon>
        <taxon>Basidiomycota</taxon>
        <taxon>Agaricomycotina</taxon>
        <taxon>Agaricomycetes</taxon>
        <taxon>Agaricomycetidae</taxon>
        <taxon>Agaricales</taxon>
        <taxon>Agaricineae</taxon>
        <taxon>Strophariaceae</taxon>
        <taxon>Psilocybe</taxon>
    </lineage>
</organism>
<comment type="caution">
    <text evidence="8">The sequence shown here is derived from an EMBL/GenBank/DDBJ whole genome shotgun (WGS) entry which is preliminary data.</text>
</comment>
<dbReference type="AlphaFoldDB" id="A0A8H5EY01"/>
<keyword evidence="3" id="KW-0862">Zinc</keyword>
<keyword evidence="2 4" id="KW-0863">Zinc-finger</keyword>
<dbReference type="PROSITE" id="PS50089">
    <property type="entry name" value="ZF_RING_2"/>
    <property type="match status" value="1"/>
</dbReference>
<dbReference type="Pfam" id="PF00097">
    <property type="entry name" value="zf-C3HC4"/>
    <property type="match status" value="1"/>
</dbReference>
<dbReference type="SUPFAM" id="SSF57850">
    <property type="entry name" value="RING/U-box"/>
    <property type="match status" value="1"/>
</dbReference>
<feature type="compositionally biased region" description="Acidic residues" evidence="6">
    <location>
        <begin position="374"/>
        <end position="398"/>
    </location>
</feature>
<proteinExistence type="predicted"/>
<keyword evidence="5" id="KW-0175">Coiled coil</keyword>
<dbReference type="EMBL" id="JAACJJ010000042">
    <property type="protein sequence ID" value="KAF5316466.1"/>
    <property type="molecule type" value="Genomic_DNA"/>
</dbReference>
<dbReference type="Proteomes" id="UP000567179">
    <property type="component" value="Unassembled WGS sequence"/>
</dbReference>
<evidence type="ECO:0000256" key="2">
    <source>
        <dbReference type="ARBA" id="ARBA00022771"/>
    </source>
</evidence>
<feature type="domain" description="RING-type" evidence="7">
    <location>
        <begin position="261"/>
        <end position="324"/>
    </location>
</feature>
<dbReference type="InterPro" id="IPR058504">
    <property type="entry name" value="DUF8191"/>
</dbReference>
<accession>A0A8H5EY01</accession>
<feature type="region of interest" description="Disordered" evidence="6">
    <location>
        <begin position="418"/>
        <end position="500"/>
    </location>
</feature>
<dbReference type="Pfam" id="PF26609">
    <property type="entry name" value="DUF8191"/>
    <property type="match status" value="1"/>
</dbReference>
<dbReference type="PANTHER" id="PTHR15315">
    <property type="entry name" value="RING FINGER PROTEIN 41, 151"/>
    <property type="match status" value="1"/>
</dbReference>
<dbReference type="InterPro" id="IPR001841">
    <property type="entry name" value="Znf_RING"/>
</dbReference>
<feature type="compositionally biased region" description="Acidic residues" evidence="6">
    <location>
        <begin position="476"/>
        <end position="492"/>
    </location>
</feature>
<dbReference type="OrthoDB" id="6105938at2759"/>
<feature type="compositionally biased region" description="Acidic residues" evidence="6">
    <location>
        <begin position="437"/>
        <end position="448"/>
    </location>
</feature>
<keyword evidence="1" id="KW-0479">Metal-binding</keyword>
<dbReference type="InterPro" id="IPR017907">
    <property type="entry name" value="Znf_RING_CS"/>
</dbReference>
<dbReference type="PANTHER" id="PTHR15315:SF26">
    <property type="entry name" value="E3 UBIQUITIN-PROTEIN LIGASE NRDP1"/>
    <property type="match status" value="1"/>
</dbReference>
<evidence type="ECO:0000256" key="1">
    <source>
        <dbReference type="ARBA" id="ARBA00022723"/>
    </source>
</evidence>
<dbReference type="InterPro" id="IPR018957">
    <property type="entry name" value="Znf_C3HC4_RING-type"/>
</dbReference>
<reference evidence="8 9" key="1">
    <citation type="journal article" date="2020" name="ISME J.">
        <title>Uncovering the hidden diversity of litter-decomposition mechanisms in mushroom-forming fungi.</title>
        <authorList>
            <person name="Floudas D."/>
            <person name="Bentzer J."/>
            <person name="Ahren D."/>
            <person name="Johansson T."/>
            <person name="Persson P."/>
            <person name="Tunlid A."/>
        </authorList>
    </citation>
    <scope>NUCLEOTIDE SEQUENCE [LARGE SCALE GENOMIC DNA]</scope>
    <source>
        <strain evidence="8 9">CBS 101986</strain>
    </source>
</reference>
<dbReference type="PROSITE" id="PS00518">
    <property type="entry name" value="ZF_RING_1"/>
    <property type="match status" value="1"/>
</dbReference>
<evidence type="ECO:0000256" key="3">
    <source>
        <dbReference type="ARBA" id="ARBA00022833"/>
    </source>
</evidence>
<gene>
    <name evidence="8" type="ORF">D9619_006594</name>
</gene>
<evidence type="ECO:0000256" key="4">
    <source>
        <dbReference type="PROSITE-ProRule" id="PRU00175"/>
    </source>
</evidence>
<dbReference type="Gene3D" id="3.30.40.10">
    <property type="entry name" value="Zinc/RING finger domain, C3HC4 (zinc finger)"/>
    <property type="match status" value="1"/>
</dbReference>